<accession>A0AA92UNV3</accession>
<protein>
    <submittedName>
        <fullName evidence="1">Uncharacterized protein</fullName>
    </submittedName>
</protein>
<proteinExistence type="predicted"/>
<dbReference type="EMBL" id="QSCI01000017">
    <property type="protein sequence ID" value="RGX96229.1"/>
    <property type="molecule type" value="Genomic_DNA"/>
</dbReference>
<name>A0AA92UNV3_9BACT</name>
<evidence type="ECO:0000313" key="2">
    <source>
        <dbReference type="Proteomes" id="UP000285604"/>
    </source>
</evidence>
<comment type="caution">
    <text evidence="1">The sequence shown here is derived from an EMBL/GenBank/DDBJ whole genome shotgun (WGS) entry which is preliminary data.</text>
</comment>
<dbReference type="Proteomes" id="UP000285604">
    <property type="component" value="Unassembled WGS sequence"/>
</dbReference>
<reference evidence="1 2" key="1">
    <citation type="submission" date="2018-08" db="EMBL/GenBank/DDBJ databases">
        <title>A genome reference for cultivated species of the human gut microbiota.</title>
        <authorList>
            <person name="Zou Y."/>
            <person name="Xue W."/>
            <person name="Luo G."/>
        </authorList>
    </citation>
    <scope>NUCLEOTIDE SEQUENCE [LARGE SCALE GENOMIC DNA]</scope>
    <source>
        <strain evidence="1 2">OF03-3</strain>
    </source>
</reference>
<sequence length="347" mass="39697">MMNQVIEFMNKMKRKVQRRGFVMIHSLCKSKQQSRRQASPVETIGQASAVSASVAMIYRSELDYISRCILDSKTIETGGQLFGFWTSTGIPVVLYAIGPGPHANHQCTFFNQDVDYLVKVGNTLLKKYGLQHIGEWHSHHQLGLAHPSGHDASNMQMVIDQKHLGRFLLCIGNCDAHASTLNAFSFLEGHQDYQHASWLIKEMDSPYRQLVDQELHDILLHPCCQEPNMVGLKVLGEEKPVFSQEYWLRDKQNNLVLKKIIDFLNQYADNRGCDVKLDGRGHVHLFLDKQDGSIEEIYFPGGFPQEAPVVKLQDRVMKAQWNYNGDIYRTFTYYYGMSLPQELVSNL</sequence>
<organism evidence="1 2">
    <name type="scientific">Segatella copri</name>
    <dbReference type="NCBI Taxonomy" id="165179"/>
    <lineage>
        <taxon>Bacteria</taxon>
        <taxon>Pseudomonadati</taxon>
        <taxon>Bacteroidota</taxon>
        <taxon>Bacteroidia</taxon>
        <taxon>Bacteroidales</taxon>
        <taxon>Prevotellaceae</taxon>
        <taxon>Segatella</taxon>
    </lineage>
</organism>
<gene>
    <name evidence="1" type="ORF">DXA63_05930</name>
</gene>
<dbReference type="Gene3D" id="3.40.140.10">
    <property type="entry name" value="Cytidine Deaminase, domain 2"/>
    <property type="match status" value="1"/>
</dbReference>
<dbReference type="AlphaFoldDB" id="A0AA92UNV3"/>
<evidence type="ECO:0000313" key="1">
    <source>
        <dbReference type="EMBL" id="RGX96229.1"/>
    </source>
</evidence>